<dbReference type="GeneID" id="66256507"/>
<dbReference type="RefSeq" id="WP_017807489.1">
    <property type="nucleotide sequence ID" value="NZ_CP050316.1"/>
</dbReference>
<organism evidence="1 2">
    <name type="scientific">Avibacterium paragallinarum</name>
    <name type="common">Haemophilus gallinarum</name>
    <dbReference type="NCBI Taxonomy" id="728"/>
    <lineage>
        <taxon>Bacteria</taxon>
        <taxon>Pseudomonadati</taxon>
        <taxon>Pseudomonadota</taxon>
        <taxon>Gammaproteobacteria</taxon>
        <taxon>Pasteurellales</taxon>
        <taxon>Pasteurellaceae</taxon>
        <taxon>Avibacterium</taxon>
    </lineage>
</organism>
<evidence type="ECO:0000313" key="2">
    <source>
        <dbReference type="Proteomes" id="UP000254465"/>
    </source>
</evidence>
<accession>A0A0F5ENV1</accession>
<name>A0A0F5ENV1_AVIPA</name>
<gene>
    <name evidence="1" type="ORF">NCTC11296_02602</name>
</gene>
<evidence type="ECO:0000313" key="1">
    <source>
        <dbReference type="EMBL" id="STO72663.1"/>
    </source>
</evidence>
<proteinExistence type="predicted"/>
<dbReference type="EMBL" id="UGHK01000002">
    <property type="protein sequence ID" value="STO72663.1"/>
    <property type="molecule type" value="Genomic_DNA"/>
</dbReference>
<sequence>MTFKIDSGWFLLALLLIATALVILTINSVGIGKAYITQANAGESNLGLIFAWSYYVIAFVFDYLTRLFGWLAILFFCASIFGYRIEISSHNSEKEMQEAHQKHAEHSTGKQMEK</sequence>
<reference evidence="1 2" key="1">
    <citation type="submission" date="2018-06" db="EMBL/GenBank/DDBJ databases">
        <authorList>
            <consortium name="Pathogen Informatics"/>
            <person name="Doyle S."/>
        </authorList>
    </citation>
    <scope>NUCLEOTIDE SEQUENCE [LARGE SCALE GENOMIC DNA]</scope>
    <source>
        <strain evidence="1 2">NCTC11296</strain>
    </source>
</reference>
<dbReference type="AlphaFoldDB" id="A0A0F5ENV1"/>
<dbReference type="Proteomes" id="UP000254465">
    <property type="component" value="Unassembled WGS sequence"/>
</dbReference>
<protein>
    <submittedName>
        <fullName evidence="1">Uncharacterized protein</fullName>
    </submittedName>
</protein>